<evidence type="ECO:0000256" key="10">
    <source>
        <dbReference type="SAM" id="MobiDB-lite"/>
    </source>
</evidence>
<organism evidence="13 14">
    <name type="scientific">Metschnikowia aff. pulcherrima</name>
    <dbReference type="NCBI Taxonomy" id="2163413"/>
    <lineage>
        <taxon>Eukaryota</taxon>
        <taxon>Fungi</taxon>
        <taxon>Dikarya</taxon>
        <taxon>Ascomycota</taxon>
        <taxon>Saccharomycotina</taxon>
        <taxon>Pichiomycetes</taxon>
        <taxon>Metschnikowiaceae</taxon>
        <taxon>Metschnikowia</taxon>
    </lineage>
</organism>
<evidence type="ECO:0000256" key="3">
    <source>
        <dbReference type="ARBA" id="ARBA00009044"/>
    </source>
</evidence>
<dbReference type="GO" id="GO:0000922">
    <property type="term" value="C:spindle pole"/>
    <property type="evidence" value="ECO:0007669"/>
    <property type="project" value="UniProtKB-SubCell"/>
</dbReference>
<keyword evidence="7" id="KW-0206">Cytoskeleton</keyword>
<dbReference type="InterPro" id="IPR041260">
    <property type="entry name" value="Sld7_C"/>
</dbReference>
<reference evidence="14" key="1">
    <citation type="submission" date="2019-03" db="EMBL/GenBank/DDBJ databases">
        <title>Snf2 controls pulcherriminic acid biosynthesis and connects pigmentation and antifungal activity of the yeast Metschnikowia pulcherrima.</title>
        <authorList>
            <person name="Gore-Lloyd D."/>
            <person name="Sumann I."/>
            <person name="Brachmann A.O."/>
            <person name="Schneeberger K."/>
            <person name="Ortiz-Merino R.A."/>
            <person name="Moreno-Beltran M."/>
            <person name="Schlaefli M."/>
            <person name="Kirner P."/>
            <person name="Santos Kron A."/>
            <person name="Wolfe K.H."/>
            <person name="Piel J."/>
            <person name="Ahrens C.H."/>
            <person name="Henk D."/>
            <person name="Freimoser F.M."/>
        </authorList>
    </citation>
    <scope>NUCLEOTIDE SEQUENCE [LARGE SCALE GENOMIC DNA]</scope>
    <source>
        <strain evidence="14">APC 1.2</strain>
    </source>
</reference>
<protein>
    <recommendedName>
        <fullName evidence="4">Mitochondrial morphogenesis protein SLD7</fullName>
    </recommendedName>
</protein>
<feature type="domain" description="Sld7 N-terminal" evidence="12">
    <location>
        <begin position="10"/>
        <end position="113"/>
    </location>
</feature>
<evidence type="ECO:0000256" key="4">
    <source>
        <dbReference type="ARBA" id="ARBA00017231"/>
    </source>
</evidence>
<gene>
    <name evidence="13" type="ORF">METSCH_A10800</name>
</gene>
<evidence type="ECO:0000256" key="5">
    <source>
        <dbReference type="ARBA" id="ARBA00022490"/>
    </source>
</evidence>
<accession>A0A4P6XKK2</accession>
<evidence type="ECO:0000256" key="7">
    <source>
        <dbReference type="ARBA" id="ARBA00023212"/>
    </source>
</evidence>
<keyword evidence="14" id="KW-1185">Reference proteome</keyword>
<evidence type="ECO:0000313" key="13">
    <source>
        <dbReference type="EMBL" id="QBM86438.1"/>
    </source>
</evidence>
<keyword evidence="9" id="KW-0131">Cell cycle</keyword>
<evidence type="ECO:0000256" key="8">
    <source>
        <dbReference type="ARBA" id="ARBA00023242"/>
    </source>
</evidence>
<feature type="region of interest" description="Disordered" evidence="10">
    <location>
        <begin position="287"/>
        <end position="309"/>
    </location>
</feature>
<dbReference type="Pfam" id="PF18596">
    <property type="entry name" value="Sld7_C"/>
    <property type="match status" value="1"/>
</dbReference>
<dbReference type="STRING" id="2163413.A0A4P6XKK2"/>
<evidence type="ECO:0000313" key="14">
    <source>
        <dbReference type="Proteomes" id="UP000292447"/>
    </source>
</evidence>
<proteinExistence type="inferred from homology"/>
<sequence length="309" mass="34323">MPTTSLSLQTKTGLLSDIQIWSDAATSLPAMESDLFFVSAVNHHKIPLFLVSGGPFDVYTEHQETESYFFHQLVCQSEKTGVLAKSLTENADLYIVFYVDRRKGPRIRCYYIDFCVLQQVNEFREKSLMIQNEDMFFVSKIRSATTKSDTSVFDRVLELKNSKKLPSMNAPPPPVAVSLALTTSQQISQAVNRVVLSGLRLRGLLTNLLSSSNDKIAIREIYQMTKKAALFALRKYTYEFNEANIAASSKRGGLGISLAEVQSIVESLLQTFVDIEPSSFSEIEGALQTGEQPSQDGKLGTVSGKHTNI</sequence>
<keyword evidence="8" id="KW-0539">Nucleus</keyword>
<evidence type="ECO:0000256" key="6">
    <source>
        <dbReference type="ARBA" id="ARBA00022705"/>
    </source>
</evidence>
<keyword evidence="6" id="KW-0235">DNA replication</keyword>
<evidence type="ECO:0000259" key="11">
    <source>
        <dbReference type="Pfam" id="PF18596"/>
    </source>
</evidence>
<comment type="subcellular location">
    <subcellularLocation>
        <location evidence="2">Cytoplasm</location>
        <location evidence="2">Cytoskeleton</location>
        <location evidence="2">Spindle pole</location>
    </subcellularLocation>
    <subcellularLocation>
        <location evidence="1">Nucleus</location>
    </subcellularLocation>
</comment>
<dbReference type="GO" id="GO:0005634">
    <property type="term" value="C:nucleus"/>
    <property type="evidence" value="ECO:0007669"/>
    <property type="project" value="UniProtKB-SubCell"/>
</dbReference>
<keyword evidence="5" id="KW-0963">Cytoplasm</keyword>
<dbReference type="Proteomes" id="UP000292447">
    <property type="component" value="Chromosome I"/>
</dbReference>
<dbReference type="Pfam" id="PF18636">
    <property type="entry name" value="Sld7_N"/>
    <property type="match status" value="1"/>
</dbReference>
<dbReference type="EMBL" id="CP034456">
    <property type="protein sequence ID" value="QBM86438.1"/>
    <property type="molecule type" value="Genomic_DNA"/>
</dbReference>
<comment type="similarity">
    <text evidence="3">Belongs to the SLD7 family.</text>
</comment>
<dbReference type="GO" id="GO:0006260">
    <property type="term" value="P:DNA replication"/>
    <property type="evidence" value="ECO:0007669"/>
    <property type="project" value="UniProtKB-KW"/>
</dbReference>
<feature type="domain" description="Sld7 C-terminal" evidence="11">
    <location>
        <begin position="185"/>
        <end position="273"/>
    </location>
</feature>
<name>A0A4P6XKK2_9ASCO</name>
<evidence type="ECO:0000256" key="9">
    <source>
        <dbReference type="ARBA" id="ARBA00023306"/>
    </source>
</evidence>
<evidence type="ECO:0000256" key="1">
    <source>
        <dbReference type="ARBA" id="ARBA00004123"/>
    </source>
</evidence>
<dbReference type="AlphaFoldDB" id="A0A4P6XKK2"/>
<evidence type="ECO:0000259" key="12">
    <source>
        <dbReference type="Pfam" id="PF18636"/>
    </source>
</evidence>
<dbReference type="InterPro" id="IPR041564">
    <property type="entry name" value="Sld7_N"/>
</dbReference>
<evidence type="ECO:0000256" key="2">
    <source>
        <dbReference type="ARBA" id="ARBA00004647"/>
    </source>
</evidence>